<dbReference type="InterPro" id="IPR051311">
    <property type="entry name" value="DedA_domain"/>
</dbReference>
<dbReference type="EMBL" id="MLJW01000119">
    <property type="protein sequence ID" value="OIQ98431.1"/>
    <property type="molecule type" value="Genomic_DNA"/>
</dbReference>
<evidence type="ECO:0000256" key="1">
    <source>
        <dbReference type="SAM" id="Phobius"/>
    </source>
</evidence>
<dbReference type="InterPro" id="IPR032816">
    <property type="entry name" value="VTT_dom"/>
</dbReference>
<name>A0A1J5S2Q1_9ZZZZ</name>
<accession>A0A1J5S2Q1</accession>
<comment type="caution">
    <text evidence="3">The sequence shown here is derived from an EMBL/GenBank/DDBJ whole genome shotgun (WGS) entry which is preliminary data.</text>
</comment>
<reference evidence="3" key="1">
    <citation type="submission" date="2016-10" db="EMBL/GenBank/DDBJ databases">
        <title>Sequence of Gallionella enrichment culture.</title>
        <authorList>
            <person name="Poehlein A."/>
            <person name="Muehling M."/>
            <person name="Daniel R."/>
        </authorList>
    </citation>
    <scope>NUCLEOTIDE SEQUENCE</scope>
</reference>
<sequence length="193" mass="21463">MLKRVYNRLMSVAGHRYAAWWLLLVAFAESSFFPIPPDVLLIPMVLAERRKAWFYAALATVASVVGGMLGYLIGSVLYDTLGQWIISTYHLQAQAAHAVALFRENAIKIMMVKGLVPVIPYKLVTITAGLAHMDFLTFVLTSIAVRALRFFLVAGLLWKFGEPMRVFIERRLALVTTACAVGLVGGFLLVKFL</sequence>
<gene>
    <name evidence="3" type="ORF">GALL_195570</name>
</gene>
<feature type="transmembrane region" description="Helical" evidence="1">
    <location>
        <begin position="53"/>
        <end position="78"/>
    </location>
</feature>
<proteinExistence type="predicted"/>
<feature type="transmembrane region" description="Helical" evidence="1">
    <location>
        <begin position="138"/>
        <end position="160"/>
    </location>
</feature>
<keyword evidence="1" id="KW-1133">Transmembrane helix</keyword>
<protein>
    <submittedName>
        <fullName evidence="3">SNARE associated golgi protein</fullName>
    </submittedName>
</protein>
<dbReference type="GO" id="GO:0005886">
    <property type="term" value="C:plasma membrane"/>
    <property type="evidence" value="ECO:0007669"/>
    <property type="project" value="TreeGrafter"/>
</dbReference>
<keyword evidence="1" id="KW-0472">Membrane</keyword>
<evidence type="ECO:0000313" key="3">
    <source>
        <dbReference type="EMBL" id="OIQ98431.1"/>
    </source>
</evidence>
<keyword evidence="1" id="KW-0812">Transmembrane</keyword>
<organism evidence="3">
    <name type="scientific">mine drainage metagenome</name>
    <dbReference type="NCBI Taxonomy" id="410659"/>
    <lineage>
        <taxon>unclassified sequences</taxon>
        <taxon>metagenomes</taxon>
        <taxon>ecological metagenomes</taxon>
    </lineage>
</organism>
<dbReference type="PANTHER" id="PTHR42709">
    <property type="entry name" value="ALKALINE PHOSPHATASE LIKE PROTEIN"/>
    <property type="match status" value="1"/>
</dbReference>
<dbReference type="AlphaFoldDB" id="A0A1J5S2Q1"/>
<dbReference type="PANTHER" id="PTHR42709:SF11">
    <property type="entry name" value="DEDA FAMILY PROTEIN"/>
    <property type="match status" value="1"/>
</dbReference>
<evidence type="ECO:0000259" key="2">
    <source>
        <dbReference type="Pfam" id="PF09335"/>
    </source>
</evidence>
<feature type="transmembrane region" description="Helical" evidence="1">
    <location>
        <begin position="20"/>
        <end position="41"/>
    </location>
</feature>
<feature type="transmembrane region" description="Helical" evidence="1">
    <location>
        <begin position="114"/>
        <end position="132"/>
    </location>
</feature>
<dbReference type="Pfam" id="PF09335">
    <property type="entry name" value="VTT_dom"/>
    <property type="match status" value="1"/>
</dbReference>
<feature type="domain" description="VTT" evidence="2">
    <location>
        <begin position="36"/>
        <end position="156"/>
    </location>
</feature>
<feature type="transmembrane region" description="Helical" evidence="1">
    <location>
        <begin position="172"/>
        <end position="190"/>
    </location>
</feature>